<gene>
    <name evidence="1" type="ORF">EPIR_1965</name>
</gene>
<dbReference type="Gene3D" id="3.40.50.720">
    <property type="entry name" value="NAD(P)-binding Rossmann-like Domain"/>
    <property type="match status" value="1"/>
</dbReference>
<reference evidence="1 2" key="1">
    <citation type="journal article" date="2013" name="Syst. Appl. Microbiol.">
        <title>Phylogenetic position and virulence apparatus of the pear flower necrosis pathogen Erwinia piriflorinigrans CFBP 5888T as assessed by comparative genomics.</title>
        <authorList>
            <person name="Smits T.H."/>
            <person name="Rezzonico F."/>
            <person name="Lopez M.M."/>
            <person name="Blom J."/>
            <person name="Goesmann A."/>
            <person name="Frey J.E."/>
            <person name="Duffy B."/>
        </authorList>
    </citation>
    <scope>NUCLEOTIDE SEQUENCE [LARGE SCALE GENOMIC DNA]</scope>
    <source>
        <strain evidence="2">CFBP5888</strain>
    </source>
</reference>
<organism evidence="1 2">
    <name type="scientific">Erwinia piriflorinigrans CFBP 5888</name>
    <dbReference type="NCBI Taxonomy" id="1161919"/>
    <lineage>
        <taxon>Bacteria</taxon>
        <taxon>Pseudomonadati</taxon>
        <taxon>Pseudomonadota</taxon>
        <taxon>Gammaproteobacteria</taxon>
        <taxon>Enterobacterales</taxon>
        <taxon>Erwiniaceae</taxon>
        <taxon>Erwinia</taxon>
    </lineage>
</organism>
<dbReference type="AlphaFoldDB" id="V5Z8Q7"/>
<sequence length="45" mass="4690">MSLNKDTVTVITGAASSISASAANRLAQSTTRIILAARSEDKLKK</sequence>
<protein>
    <submittedName>
        <fullName evidence="1">Dehydrogenase/reductase SDR family member 13</fullName>
    </submittedName>
</protein>
<keyword evidence="2" id="KW-1185">Reference proteome</keyword>
<accession>V5Z8Q7</accession>
<name>V5Z8Q7_9GAMM</name>
<dbReference type="Proteomes" id="UP000018217">
    <property type="component" value="Unassembled WGS sequence"/>
</dbReference>
<evidence type="ECO:0000313" key="2">
    <source>
        <dbReference type="Proteomes" id="UP000018217"/>
    </source>
</evidence>
<comment type="caution">
    <text evidence="1">The sequence shown here is derived from an EMBL/GenBank/DDBJ whole genome shotgun (WGS) entry which is preliminary data.</text>
</comment>
<dbReference type="InterPro" id="IPR036291">
    <property type="entry name" value="NAD(P)-bd_dom_sf"/>
</dbReference>
<dbReference type="EMBL" id="CAHS01000015">
    <property type="protein sequence ID" value="CCG87330.1"/>
    <property type="molecule type" value="Genomic_DNA"/>
</dbReference>
<dbReference type="RefSeq" id="WP_023655121.1">
    <property type="nucleotide sequence ID" value="NZ_CAHS01000015.1"/>
</dbReference>
<proteinExistence type="predicted"/>
<dbReference type="SUPFAM" id="SSF51735">
    <property type="entry name" value="NAD(P)-binding Rossmann-fold domains"/>
    <property type="match status" value="1"/>
</dbReference>
<evidence type="ECO:0000313" key="1">
    <source>
        <dbReference type="EMBL" id="CCG87330.1"/>
    </source>
</evidence>